<sequence length="30" mass="3171">MELELKYALMITASIFAVIIGFGVIAIATA</sequence>
<name>F9S800_9VIBR</name>
<reference evidence="2 3" key="1">
    <citation type="journal article" date="2012" name="Int. J. Syst. Evol. Microbiol.">
        <title>Vibrio caribbeanicus sp. nov., isolated from the marine sponge Scleritoderma cyanea.</title>
        <authorList>
            <person name="Hoffmann M."/>
            <person name="Monday S.R."/>
            <person name="Allard M.W."/>
            <person name="Strain E.A."/>
            <person name="Whittaker P."/>
            <person name="Naum M."/>
            <person name="McCarthy P.J."/>
            <person name="Lopez J.V."/>
            <person name="Fischer M."/>
            <person name="Brown E.W."/>
        </authorList>
    </citation>
    <scope>NUCLEOTIDE SEQUENCE [LARGE SCALE GENOMIC DNA]</scope>
    <source>
        <strain evidence="2 3">ATCC 700023</strain>
    </source>
</reference>
<keyword evidence="3" id="KW-1185">Reference proteome</keyword>
<evidence type="ECO:0000313" key="3">
    <source>
        <dbReference type="Proteomes" id="UP000004605"/>
    </source>
</evidence>
<gene>
    <name evidence="2" type="ORF">VII00023_00655</name>
</gene>
<comment type="caution">
    <text evidence="2">The sequence shown here is derived from an EMBL/GenBank/DDBJ whole genome shotgun (WGS) entry which is preliminary data.</text>
</comment>
<accession>F9S800</accession>
<evidence type="ECO:0000313" key="2">
    <source>
        <dbReference type="EMBL" id="EGU30602.1"/>
    </source>
</evidence>
<dbReference type="NCBIfam" id="NF033411">
    <property type="entry name" value="small_mem_YnhF"/>
    <property type="match status" value="1"/>
</dbReference>
<feature type="transmembrane region" description="Helical" evidence="1">
    <location>
        <begin position="7"/>
        <end position="28"/>
    </location>
</feature>
<keyword evidence="1" id="KW-0472">Membrane</keyword>
<dbReference type="AlphaFoldDB" id="F9S800"/>
<keyword evidence="1" id="KW-1133">Transmembrane helix</keyword>
<proteinExistence type="predicted"/>
<evidence type="ECO:0000256" key="1">
    <source>
        <dbReference type="SAM" id="Phobius"/>
    </source>
</evidence>
<dbReference type="Proteomes" id="UP000004605">
    <property type="component" value="Unassembled WGS sequence"/>
</dbReference>
<evidence type="ECO:0008006" key="4">
    <source>
        <dbReference type="Google" id="ProtNLM"/>
    </source>
</evidence>
<dbReference type="InterPro" id="IPR047743">
    <property type="entry name" value="YnhF-like"/>
</dbReference>
<keyword evidence="1" id="KW-0812">Transmembrane</keyword>
<organism evidence="2 3">
    <name type="scientific">Vibrio ichthyoenteri ATCC 700023</name>
    <dbReference type="NCBI Taxonomy" id="870968"/>
    <lineage>
        <taxon>Bacteria</taxon>
        <taxon>Pseudomonadati</taxon>
        <taxon>Pseudomonadota</taxon>
        <taxon>Gammaproteobacteria</taxon>
        <taxon>Vibrionales</taxon>
        <taxon>Vibrionaceae</taxon>
        <taxon>Vibrio</taxon>
    </lineage>
</organism>
<protein>
    <recommendedName>
        <fullName evidence="4">YnhF family membrane protein</fullName>
    </recommendedName>
</protein>
<dbReference type="EMBL" id="AFWF01000307">
    <property type="protein sequence ID" value="EGU30602.1"/>
    <property type="molecule type" value="Genomic_DNA"/>
</dbReference>
<dbReference type="RefSeq" id="WP_006714608.1">
    <property type="nucleotide sequence ID" value="NZ_AFWF01000307.1"/>
</dbReference>